<dbReference type="PATRIC" id="fig|582680.7.peg.639"/>
<evidence type="ECO:0000313" key="3">
    <source>
        <dbReference type="Proteomes" id="UP000033448"/>
    </source>
</evidence>
<proteinExistence type="predicted"/>
<feature type="transmembrane region" description="Helical" evidence="1">
    <location>
        <begin position="140"/>
        <end position="164"/>
    </location>
</feature>
<comment type="caution">
    <text evidence="2">The sequence shown here is derived from an EMBL/GenBank/DDBJ whole genome shotgun (WGS) entry which is preliminary data.</text>
</comment>
<dbReference type="InterPro" id="IPR036259">
    <property type="entry name" value="MFS_trans_sf"/>
</dbReference>
<dbReference type="GO" id="GO:0015293">
    <property type="term" value="F:symporter activity"/>
    <property type="evidence" value="ECO:0007669"/>
    <property type="project" value="InterPro"/>
</dbReference>
<feature type="transmembrane region" description="Helical" evidence="1">
    <location>
        <begin position="406"/>
        <end position="427"/>
    </location>
</feature>
<name>A0A0F0L6H2_9MICO</name>
<evidence type="ECO:0000313" key="2">
    <source>
        <dbReference type="EMBL" id="KJL27151.1"/>
    </source>
</evidence>
<feature type="transmembrane region" description="Helical" evidence="1">
    <location>
        <begin position="44"/>
        <end position="65"/>
    </location>
</feature>
<organism evidence="2 3">
    <name type="scientific">Microbacterium azadirachtae</name>
    <dbReference type="NCBI Taxonomy" id="582680"/>
    <lineage>
        <taxon>Bacteria</taxon>
        <taxon>Bacillati</taxon>
        <taxon>Actinomycetota</taxon>
        <taxon>Actinomycetes</taxon>
        <taxon>Micrococcales</taxon>
        <taxon>Microbacteriaceae</taxon>
        <taxon>Microbacterium</taxon>
    </lineage>
</organism>
<dbReference type="EMBL" id="JYIT01000057">
    <property type="protein sequence ID" value="KJL27151.1"/>
    <property type="molecule type" value="Genomic_DNA"/>
</dbReference>
<dbReference type="AlphaFoldDB" id="A0A0F0L6H2"/>
<gene>
    <name evidence="2" type="primary">yjmB</name>
    <name evidence="2" type="ORF">RL72_00619</name>
</gene>
<dbReference type="InterPro" id="IPR039672">
    <property type="entry name" value="MFS_2"/>
</dbReference>
<keyword evidence="1" id="KW-1133">Transmembrane helix</keyword>
<dbReference type="Gene3D" id="1.20.1250.20">
    <property type="entry name" value="MFS general substrate transporter like domains"/>
    <property type="match status" value="2"/>
</dbReference>
<feature type="transmembrane region" description="Helical" evidence="1">
    <location>
        <begin position="12"/>
        <end position="32"/>
    </location>
</feature>
<dbReference type="Pfam" id="PF13347">
    <property type="entry name" value="MFS_2"/>
    <property type="match status" value="1"/>
</dbReference>
<reference evidence="2 3" key="1">
    <citation type="submission" date="2015-02" db="EMBL/GenBank/DDBJ databases">
        <title>Draft genome sequences of ten Microbacterium spp. with emphasis on heavy metal contaminated environments.</title>
        <authorList>
            <person name="Corretto E."/>
        </authorList>
    </citation>
    <scope>NUCLEOTIDE SEQUENCE [LARGE SCALE GENOMIC DNA]</scope>
    <source>
        <strain evidence="2 3">DSM 23848</strain>
    </source>
</reference>
<sequence length="453" mass="47837">MRLTTGVSTAYGLGSFIRVGENLIGFYLLFYLTTEVGLPAGTAGLISGASVLLGALLSPMIGVVSDRSRSRWGRRRPFLLIAGVPTMALLALLFTKVDFGGATSTYYFVVAAAYIIAYYCFLVPYDALGAVLTEDAGRRATIRAICTAALYLSVLVGGFLVLQLQTLFAPAYGSATAWTLAVVVSCSLPGGVFALLAWRATRGYESQGAVLDESSVSFKSVGRVLRMRPVIVILVWALIYFFANAVLAGTIVYAAVYVLGLDEGTASTLFLISALATFVSVAPAAFLARRIGKRATLVYAIIFFVIVAGIVLLVGFNGYAQAAVLAGAFGVTNSIALVCSYAMVYDLREVTELRCGQDLTALLVGLFTLLIGVTSSFAPVVIGALLEAAAFDPMSAASPAVASVLVAFQTWVPAGLLLLSVVPLAFWNVNERRHAAIVEELRTAQVEVEHASP</sequence>
<keyword evidence="3" id="KW-1185">Reference proteome</keyword>
<feature type="transmembrane region" description="Helical" evidence="1">
    <location>
        <begin position="176"/>
        <end position="198"/>
    </location>
</feature>
<feature type="transmembrane region" description="Helical" evidence="1">
    <location>
        <begin position="295"/>
        <end position="316"/>
    </location>
</feature>
<dbReference type="SUPFAM" id="SSF103473">
    <property type="entry name" value="MFS general substrate transporter"/>
    <property type="match status" value="1"/>
</dbReference>
<feature type="transmembrane region" description="Helical" evidence="1">
    <location>
        <begin position="268"/>
        <end position="288"/>
    </location>
</feature>
<feature type="transmembrane region" description="Helical" evidence="1">
    <location>
        <begin position="77"/>
        <end position="94"/>
    </location>
</feature>
<feature type="transmembrane region" description="Helical" evidence="1">
    <location>
        <begin position="359"/>
        <end position="386"/>
    </location>
</feature>
<accession>A0A0F0L6H2</accession>
<keyword evidence="1" id="KW-0812">Transmembrane</keyword>
<dbReference type="PANTHER" id="PTHR11328">
    <property type="entry name" value="MAJOR FACILITATOR SUPERFAMILY DOMAIN-CONTAINING PROTEIN"/>
    <property type="match status" value="1"/>
</dbReference>
<keyword evidence="1" id="KW-0472">Membrane</keyword>
<dbReference type="RefSeq" id="WP_045249362.1">
    <property type="nucleotide sequence ID" value="NZ_CP099706.1"/>
</dbReference>
<dbReference type="PANTHER" id="PTHR11328:SF24">
    <property type="entry name" value="MAJOR FACILITATOR SUPERFAMILY (MFS) PROFILE DOMAIN-CONTAINING PROTEIN"/>
    <property type="match status" value="1"/>
</dbReference>
<evidence type="ECO:0000256" key="1">
    <source>
        <dbReference type="SAM" id="Phobius"/>
    </source>
</evidence>
<dbReference type="GO" id="GO:0008643">
    <property type="term" value="P:carbohydrate transport"/>
    <property type="evidence" value="ECO:0007669"/>
    <property type="project" value="InterPro"/>
</dbReference>
<dbReference type="Proteomes" id="UP000033448">
    <property type="component" value="Unassembled WGS sequence"/>
</dbReference>
<feature type="transmembrane region" description="Helical" evidence="1">
    <location>
        <begin position="230"/>
        <end position="256"/>
    </location>
</feature>
<feature type="transmembrane region" description="Helical" evidence="1">
    <location>
        <begin position="322"/>
        <end position="347"/>
    </location>
</feature>
<protein>
    <submittedName>
        <fullName evidence="2">Putative symporter YjmB</fullName>
    </submittedName>
</protein>
<dbReference type="GO" id="GO:0005886">
    <property type="term" value="C:plasma membrane"/>
    <property type="evidence" value="ECO:0007669"/>
    <property type="project" value="TreeGrafter"/>
</dbReference>
<feature type="transmembrane region" description="Helical" evidence="1">
    <location>
        <begin position="106"/>
        <end position="128"/>
    </location>
</feature>